<dbReference type="InterPro" id="IPR016032">
    <property type="entry name" value="Sig_transdc_resp-reg_C-effctor"/>
</dbReference>
<dbReference type="Pfam" id="PF00196">
    <property type="entry name" value="GerE"/>
    <property type="match status" value="1"/>
</dbReference>
<sequence length="469" mass="50909">MLAQQMNEALGEIERIERQLDDVPPTVATRLHAAAQLVRAVGLAFQDDSLAALENALSTVRENGASQDDHVISTLCRLGYWQLGKLEAFHALPRHQSRARWSRSHAFSAMVDLSIEAAVALDHLQVSTAKRLASDALAVAAATKAPPGLAAIPACLSAQLLYEEGHLEEASAIVRDRIPAINAEGAAECAVRAYWLGARVARLKGQYDHAAIVLREAALLGERRGWPRLVAACALERISLLLDAGRTKEARLSVENLDRYAGAHPTGFGYSRTEIVRYSTLAHCRVSWAEAPSREAAAAFRRLYHRTIDRRSLYAGCRLAVELAGMLASIGETEEADALFFRAIKSGAGAGLHQIFLEKGGPLLQRAYDRAEASGSADCGVLPLIGSLLSCWNARHSTGRPNARISNVLTEREYEILGRIGQGMANKQIARVLQISPETVKFHIKRIFLKLAVNTRGEAVSQAKSLGLL</sequence>
<dbReference type="PANTHER" id="PTHR44688">
    <property type="entry name" value="DNA-BINDING TRANSCRIPTIONAL ACTIVATOR DEVR_DOSR"/>
    <property type="match status" value="1"/>
</dbReference>
<dbReference type="Gene3D" id="1.25.40.10">
    <property type="entry name" value="Tetratricopeptide repeat domain"/>
    <property type="match status" value="1"/>
</dbReference>
<keyword evidence="6" id="KW-1185">Reference proteome</keyword>
<dbReference type="InterPro" id="IPR011990">
    <property type="entry name" value="TPR-like_helical_dom_sf"/>
</dbReference>
<dbReference type="InterPro" id="IPR036388">
    <property type="entry name" value="WH-like_DNA-bd_sf"/>
</dbReference>
<dbReference type="PANTHER" id="PTHR44688:SF16">
    <property type="entry name" value="DNA-BINDING TRANSCRIPTIONAL ACTIVATOR DEVR_DOSR"/>
    <property type="match status" value="1"/>
</dbReference>
<reference evidence="5" key="1">
    <citation type="journal article" date="2014" name="Int. J. Syst. Evol. Microbiol.">
        <title>Complete genome sequence of Corynebacterium casei LMG S-19264T (=DSM 44701T), isolated from a smear-ripened cheese.</title>
        <authorList>
            <consortium name="US DOE Joint Genome Institute (JGI-PGF)"/>
            <person name="Walter F."/>
            <person name="Albersmeier A."/>
            <person name="Kalinowski J."/>
            <person name="Ruckert C."/>
        </authorList>
    </citation>
    <scope>NUCLEOTIDE SEQUENCE</scope>
    <source>
        <strain evidence="5">CGMCC 1.15725</strain>
    </source>
</reference>
<dbReference type="Proteomes" id="UP000646365">
    <property type="component" value="Unassembled WGS sequence"/>
</dbReference>
<reference evidence="5" key="2">
    <citation type="submission" date="2020-09" db="EMBL/GenBank/DDBJ databases">
        <authorList>
            <person name="Sun Q."/>
            <person name="Zhou Y."/>
        </authorList>
    </citation>
    <scope>NUCLEOTIDE SEQUENCE</scope>
    <source>
        <strain evidence="5">CGMCC 1.15725</strain>
    </source>
</reference>
<dbReference type="SUPFAM" id="SSF46894">
    <property type="entry name" value="C-terminal effector domain of the bipartite response regulators"/>
    <property type="match status" value="1"/>
</dbReference>
<feature type="domain" description="HTH luxR-type" evidence="4">
    <location>
        <begin position="402"/>
        <end position="467"/>
    </location>
</feature>
<proteinExistence type="predicted"/>
<evidence type="ECO:0000256" key="1">
    <source>
        <dbReference type="ARBA" id="ARBA00023015"/>
    </source>
</evidence>
<dbReference type="Gene3D" id="1.10.10.10">
    <property type="entry name" value="Winged helix-like DNA-binding domain superfamily/Winged helix DNA-binding domain"/>
    <property type="match status" value="1"/>
</dbReference>
<dbReference type="EMBL" id="BMJQ01000011">
    <property type="protein sequence ID" value="GGF32147.1"/>
    <property type="molecule type" value="Genomic_DNA"/>
</dbReference>
<keyword evidence="3" id="KW-0804">Transcription</keyword>
<dbReference type="CDD" id="cd06170">
    <property type="entry name" value="LuxR_C_like"/>
    <property type="match status" value="1"/>
</dbReference>
<dbReference type="RefSeq" id="WP_189049567.1">
    <property type="nucleotide sequence ID" value="NZ_BMJQ01000011.1"/>
</dbReference>
<keyword evidence="2" id="KW-0238">DNA-binding</keyword>
<dbReference type="GO" id="GO:0006355">
    <property type="term" value="P:regulation of DNA-templated transcription"/>
    <property type="evidence" value="ECO:0007669"/>
    <property type="project" value="InterPro"/>
</dbReference>
<dbReference type="PROSITE" id="PS00622">
    <property type="entry name" value="HTH_LUXR_1"/>
    <property type="match status" value="1"/>
</dbReference>
<protein>
    <recommendedName>
        <fullName evidence="4">HTH luxR-type domain-containing protein</fullName>
    </recommendedName>
</protein>
<evidence type="ECO:0000256" key="3">
    <source>
        <dbReference type="ARBA" id="ARBA00023163"/>
    </source>
</evidence>
<accession>A0A8J2YXF6</accession>
<evidence type="ECO:0000313" key="5">
    <source>
        <dbReference type="EMBL" id="GGF32147.1"/>
    </source>
</evidence>
<name>A0A8J2YXF6_9PROT</name>
<evidence type="ECO:0000256" key="2">
    <source>
        <dbReference type="ARBA" id="ARBA00023125"/>
    </source>
</evidence>
<dbReference type="InterPro" id="IPR000792">
    <property type="entry name" value="Tscrpt_reg_LuxR_C"/>
</dbReference>
<dbReference type="AlphaFoldDB" id="A0A8J2YXF6"/>
<dbReference type="GO" id="GO:0003677">
    <property type="term" value="F:DNA binding"/>
    <property type="evidence" value="ECO:0007669"/>
    <property type="project" value="UniProtKB-KW"/>
</dbReference>
<evidence type="ECO:0000259" key="4">
    <source>
        <dbReference type="PROSITE" id="PS50043"/>
    </source>
</evidence>
<keyword evidence="1" id="KW-0805">Transcription regulation</keyword>
<comment type="caution">
    <text evidence="5">The sequence shown here is derived from an EMBL/GenBank/DDBJ whole genome shotgun (WGS) entry which is preliminary data.</text>
</comment>
<dbReference type="SMART" id="SM00421">
    <property type="entry name" value="HTH_LUXR"/>
    <property type="match status" value="1"/>
</dbReference>
<gene>
    <name evidence="5" type="ORF">GCM10011611_42870</name>
</gene>
<dbReference type="PROSITE" id="PS50043">
    <property type="entry name" value="HTH_LUXR_2"/>
    <property type="match status" value="1"/>
</dbReference>
<dbReference type="PRINTS" id="PR00038">
    <property type="entry name" value="HTHLUXR"/>
</dbReference>
<organism evidence="5 6">
    <name type="scientific">Aliidongia dinghuensis</name>
    <dbReference type="NCBI Taxonomy" id="1867774"/>
    <lineage>
        <taxon>Bacteria</taxon>
        <taxon>Pseudomonadati</taxon>
        <taxon>Pseudomonadota</taxon>
        <taxon>Alphaproteobacteria</taxon>
        <taxon>Rhodospirillales</taxon>
        <taxon>Dongiaceae</taxon>
        <taxon>Aliidongia</taxon>
    </lineage>
</organism>
<evidence type="ECO:0000313" key="6">
    <source>
        <dbReference type="Proteomes" id="UP000646365"/>
    </source>
</evidence>